<feature type="compositionally biased region" description="Basic and acidic residues" evidence="2">
    <location>
        <begin position="409"/>
        <end position="419"/>
    </location>
</feature>
<feature type="compositionally biased region" description="Polar residues" evidence="2">
    <location>
        <begin position="321"/>
        <end position="363"/>
    </location>
</feature>
<keyword evidence="4" id="KW-1185">Reference proteome</keyword>
<proteinExistence type="predicted"/>
<sequence length="1005" mass="106608">MAAVANGPWAYAVPMDETNGYAPPQRTDTLQSQRSTTAASREPRTTSQRRPSDFNIQSDSEATSGTPKASLRASNASAGRKRSRNTLKEKRDAVQEAPADDSAWIHRDKLAQIEIQEMEEAGLHVRQPRRSSSTGPVASARTSRSASRSGAGRAVSKDRQGEGAEEQDGPLFANFDDYQRKRVSTIPAADEEELEHERTFDPTVDSELRTPEEVHAAQHVSKQLRPCTSRIPISKASPVPVPHQVVERDSPLPRSRNGSGAWSGAWDDQQYARHARSGSAGSQNLLDDAEGHQTPASRPTSSYLQNGNENSPPKARASGMAASTSGGRKVSGTTNAATRPLSSHANKPRTSSLANKRPGSSSGPVHGHKSRPSTAHAPEGEAPWIASMYKPDPRLPPDQQLLPTHAKRLQQEQWEREGKTGTPYDQDFNLLNDTQMEQKPASVPKLETVGVNGSFSPKGSPRLDKPSTAASEKPWPLSPHKSDTKSETGSVRPGTSGGYRITPTIAATPPIQRSPVVPSTMANDMASVYDPTITRVPDYEEKDLPQEKKKGYRHPFTIPPTNTMPFTIAMDDTTIALLATLSAILSLLALSVSSWIAAPEFEALLFPANKRVLDGSPETVTAALVAVDGSETPSRPAFTLVEPVTLFSAAPSSPVASPADSAAPALVAGVPETLTIAGPVTMFSFAPSAAVSSTPATIISAPPALAVLPPPAPPTGVSAYIAEALRVSRRQIASLYTQLQDSDRKRAELSARLDSLPTPQYGDSGTQTVSGAFDTVLSPAQTALAEARFATAVQQADAAVVREAAAQQQLREAQAPAARVEMRSSATQTTTRQALRADAETQTNGTERVFSAARVAAAETTHAAVQKQAAEATALVAELQEAARKYASEAEARVAELQAALQAQAKEALAKASKLQKALDTQSDAAMEADIRAAIEESTAADTTTTTTTAQVAELETTAPFAILASQPADLQSRTCGQGHPYLAQYGECPLCAAPLPAGNDDEFN</sequence>
<comment type="caution">
    <text evidence="3">The sequence shown here is derived from an EMBL/GenBank/DDBJ whole genome shotgun (WGS) entry which is preliminary data.</text>
</comment>
<feature type="compositionally biased region" description="Low complexity" evidence="2">
    <location>
        <begin position="138"/>
        <end position="154"/>
    </location>
</feature>
<evidence type="ECO:0000256" key="1">
    <source>
        <dbReference type="SAM" id="Coils"/>
    </source>
</evidence>
<evidence type="ECO:0000313" key="3">
    <source>
        <dbReference type="EMBL" id="KAK1009189.1"/>
    </source>
</evidence>
<evidence type="ECO:0000256" key="2">
    <source>
        <dbReference type="SAM" id="MobiDB-lite"/>
    </source>
</evidence>
<dbReference type="Proteomes" id="UP001175353">
    <property type="component" value="Unassembled WGS sequence"/>
</dbReference>
<reference evidence="3" key="1">
    <citation type="submission" date="2023-06" db="EMBL/GenBank/DDBJ databases">
        <title>Black Yeasts Isolated from many extreme environments.</title>
        <authorList>
            <person name="Coleine C."/>
            <person name="Stajich J.E."/>
            <person name="Selbmann L."/>
        </authorList>
    </citation>
    <scope>NUCLEOTIDE SEQUENCE</scope>
    <source>
        <strain evidence="3">CCFEE 5200</strain>
    </source>
</reference>
<feature type="compositionally biased region" description="Polar residues" evidence="2">
    <location>
        <begin position="294"/>
        <end position="311"/>
    </location>
</feature>
<feature type="region of interest" description="Disordered" evidence="2">
    <location>
        <begin position="1"/>
        <end position="106"/>
    </location>
</feature>
<organism evidence="3 4">
    <name type="scientific">Friedmanniomyces endolithicus</name>
    <dbReference type="NCBI Taxonomy" id="329885"/>
    <lineage>
        <taxon>Eukaryota</taxon>
        <taxon>Fungi</taxon>
        <taxon>Dikarya</taxon>
        <taxon>Ascomycota</taxon>
        <taxon>Pezizomycotina</taxon>
        <taxon>Dothideomycetes</taxon>
        <taxon>Dothideomycetidae</taxon>
        <taxon>Mycosphaerellales</taxon>
        <taxon>Teratosphaeriaceae</taxon>
        <taxon>Friedmanniomyces</taxon>
    </lineage>
</organism>
<protein>
    <submittedName>
        <fullName evidence="3">Uncharacterized protein</fullName>
    </submittedName>
</protein>
<name>A0AAN6KYE6_9PEZI</name>
<dbReference type="AlphaFoldDB" id="A0AAN6KYE6"/>
<feature type="coiled-coil region" evidence="1">
    <location>
        <begin position="862"/>
        <end position="918"/>
    </location>
</feature>
<feature type="compositionally biased region" description="Basic and acidic residues" evidence="2">
    <location>
        <begin position="195"/>
        <end position="216"/>
    </location>
</feature>
<accession>A0AAN6KYE6</accession>
<feature type="region of interest" description="Disordered" evidence="2">
    <location>
        <begin position="118"/>
        <end position="503"/>
    </location>
</feature>
<feature type="region of interest" description="Disordered" evidence="2">
    <location>
        <begin position="815"/>
        <end position="845"/>
    </location>
</feature>
<dbReference type="EMBL" id="JAUJLE010000014">
    <property type="protein sequence ID" value="KAK1009189.1"/>
    <property type="molecule type" value="Genomic_DNA"/>
</dbReference>
<evidence type="ECO:0000313" key="4">
    <source>
        <dbReference type="Proteomes" id="UP001175353"/>
    </source>
</evidence>
<feature type="compositionally biased region" description="Polar residues" evidence="2">
    <location>
        <begin position="26"/>
        <end position="77"/>
    </location>
</feature>
<gene>
    <name evidence="3" type="ORF">LTR91_002839</name>
</gene>
<keyword evidence="1" id="KW-0175">Coiled coil</keyword>
<feature type="compositionally biased region" description="Low complexity" evidence="2">
    <location>
        <begin position="815"/>
        <end position="834"/>
    </location>
</feature>